<evidence type="ECO:0000256" key="7">
    <source>
        <dbReference type="HAMAP-Rule" id="MF_00384"/>
    </source>
</evidence>
<keyword evidence="7" id="KW-0963">Cytoplasm</keyword>
<comment type="similarity">
    <text evidence="7">Belongs to the GHMP kinase family. Homoserine kinase subfamily.</text>
</comment>
<keyword evidence="6 7" id="KW-0067">ATP-binding</keyword>
<dbReference type="AlphaFoldDB" id="A0A6I6MLJ1"/>
<feature type="domain" description="GHMP kinase N-terminal" evidence="9">
    <location>
        <begin position="67"/>
        <end position="154"/>
    </location>
</feature>
<dbReference type="PANTHER" id="PTHR20861:SF1">
    <property type="entry name" value="HOMOSERINE KINASE"/>
    <property type="match status" value="1"/>
</dbReference>
<dbReference type="KEGG" id="tsv:DSM104635_02947"/>
<dbReference type="PRINTS" id="PR00958">
    <property type="entry name" value="HOMSERKINASE"/>
</dbReference>
<comment type="catalytic activity">
    <reaction evidence="7">
        <text>L-homoserine + ATP = O-phospho-L-homoserine + ADP + H(+)</text>
        <dbReference type="Rhea" id="RHEA:13985"/>
        <dbReference type="ChEBI" id="CHEBI:15378"/>
        <dbReference type="ChEBI" id="CHEBI:30616"/>
        <dbReference type="ChEBI" id="CHEBI:57476"/>
        <dbReference type="ChEBI" id="CHEBI:57590"/>
        <dbReference type="ChEBI" id="CHEBI:456216"/>
        <dbReference type="EC" id="2.7.1.39"/>
    </reaction>
</comment>
<keyword evidence="3 7" id="KW-0791">Threonine biosynthesis</keyword>
<dbReference type="HAMAP" id="MF_00384">
    <property type="entry name" value="Homoser_kinase"/>
    <property type="match status" value="1"/>
</dbReference>
<dbReference type="PANTHER" id="PTHR20861">
    <property type="entry name" value="HOMOSERINE/4-DIPHOSPHOCYTIDYL-2-C-METHYL-D-ERYTHRITOL KINASE"/>
    <property type="match status" value="1"/>
</dbReference>
<proteinExistence type="inferred from homology"/>
<dbReference type="InterPro" id="IPR000870">
    <property type="entry name" value="Homoserine_kinase"/>
</dbReference>
<comment type="function">
    <text evidence="7">Catalyzes the ATP-dependent phosphorylation of L-homoserine to L-homoserine phosphate.</text>
</comment>
<keyword evidence="4 7" id="KW-0547">Nucleotide-binding</keyword>
<evidence type="ECO:0000256" key="3">
    <source>
        <dbReference type="ARBA" id="ARBA00022697"/>
    </source>
</evidence>
<dbReference type="GO" id="GO:0004413">
    <property type="term" value="F:homoserine kinase activity"/>
    <property type="evidence" value="ECO:0007669"/>
    <property type="project" value="UniProtKB-UniRule"/>
</dbReference>
<evidence type="ECO:0000313" key="12">
    <source>
        <dbReference type="Proteomes" id="UP000431269"/>
    </source>
</evidence>
<comment type="subcellular location">
    <subcellularLocation>
        <location evidence="7">Cytoplasm</location>
    </subcellularLocation>
</comment>
<organism evidence="11 12">
    <name type="scientific">Terricaulis silvestris</name>
    <dbReference type="NCBI Taxonomy" id="2686094"/>
    <lineage>
        <taxon>Bacteria</taxon>
        <taxon>Pseudomonadati</taxon>
        <taxon>Pseudomonadota</taxon>
        <taxon>Alphaproteobacteria</taxon>
        <taxon>Caulobacterales</taxon>
        <taxon>Caulobacteraceae</taxon>
        <taxon>Terricaulis</taxon>
    </lineage>
</organism>
<dbReference type="EC" id="2.7.1.39" evidence="7 8"/>
<dbReference type="Gene3D" id="3.30.230.10">
    <property type="match status" value="1"/>
</dbReference>
<dbReference type="GO" id="GO:0005524">
    <property type="term" value="F:ATP binding"/>
    <property type="evidence" value="ECO:0007669"/>
    <property type="project" value="UniProtKB-UniRule"/>
</dbReference>
<evidence type="ECO:0000256" key="2">
    <source>
        <dbReference type="ARBA" id="ARBA00022679"/>
    </source>
</evidence>
<comment type="pathway">
    <text evidence="7">Amino-acid biosynthesis; L-threonine biosynthesis; L-threonine from L-aspartate: step 4/5.</text>
</comment>
<dbReference type="SUPFAM" id="SSF55060">
    <property type="entry name" value="GHMP Kinase, C-terminal domain"/>
    <property type="match status" value="1"/>
</dbReference>
<evidence type="ECO:0000256" key="5">
    <source>
        <dbReference type="ARBA" id="ARBA00022777"/>
    </source>
</evidence>
<dbReference type="PIRSF" id="PIRSF000676">
    <property type="entry name" value="Homoser_kin"/>
    <property type="match status" value="1"/>
</dbReference>
<dbReference type="Pfam" id="PF08544">
    <property type="entry name" value="GHMP_kinases_C"/>
    <property type="match status" value="1"/>
</dbReference>
<evidence type="ECO:0000256" key="8">
    <source>
        <dbReference type="NCBIfam" id="TIGR00191"/>
    </source>
</evidence>
<keyword evidence="2 7" id="KW-0808">Transferase</keyword>
<gene>
    <name evidence="7 11" type="primary">thrB</name>
    <name evidence="11" type="ORF">DSM104635_02947</name>
</gene>
<evidence type="ECO:0000256" key="6">
    <source>
        <dbReference type="ARBA" id="ARBA00022840"/>
    </source>
</evidence>
<dbReference type="Gene3D" id="3.30.70.890">
    <property type="entry name" value="GHMP kinase, C-terminal domain"/>
    <property type="match status" value="1"/>
</dbReference>
<evidence type="ECO:0000256" key="4">
    <source>
        <dbReference type="ARBA" id="ARBA00022741"/>
    </source>
</evidence>
<evidence type="ECO:0000259" key="9">
    <source>
        <dbReference type="Pfam" id="PF00288"/>
    </source>
</evidence>
<feature type="domain" description="GHMP kinase C-terminal" evidence="10">
    <location>
        <begin position="224"/>
        <end position="290"/>
    </location>
</feature>
<dbReference type="InterPro" id="IPR006204">
    <property type="entry name" value="GHMP_kinase_N_dom"/>
</dbReference>
<name>A0A6I6MLJ1_9CAUL</name>
<dbReference type="RefSeq" id="WP_158766903.1">
    <property type="nucleotide sequence ID" value="NZ_CP047045.1"/>
</dbReference>
<dbReference type="InterPro" id="IPR014721">
    <property type="entry name" value="Ribsml_uS5_D2-typ_fold_subgr"/>
</dbReference>
<dbReference type="InterPro" id="IPR013750">
    <property type="entry name" value="GHMP_kinase_C_dom"/>
</dbReference>
<dbReference type="SUPFAM" id="SSF54211">
    <property type="entry name" value="Ribosomal protein S5 domain 2-like"/>
    <property type="match status" value="1"/>
</dbReference>
<dbReference type="Pfam" id="PF00288">
    <property type="entry name" value="GHMP_kinases_N"/>
    <property type="match status" value="1"/>
</dbReference>
<dbReference type="Proteomes" id="UP000431269">
    <property type="component" value="Chromosome"/>
</dbReference>
<evidence type="ECO:0000259" key="10">
    <source>
        <dbReference type="Pfam" id="PF08544"/>
    </source>
</evidence>
<dbReference type="NCBIfam" id="TIGR00191">
    <property type="entry name" value="thrB"/>
    <property type="match status" value="1"/>
</dbReference>
<dbReference type="GO" id="GO:0005737">
    <property type="term" value="C:cytoplasm"/>
    <property type="evidence" value="ECO:0007669"/>
    <property type="project" value="UniProtKB-SubCell"/>
</dbReference>
<dbReference type="NCBIfam" id="NF002288">
    <property type="entry name" value="PRK01212.1-4"/>
    <property type="match status" value="1"/>
</dbReference>
<keyword evidence="12" id="KW-1185">Reference proteome</keyword>
<dbReference type="UniPathway" id="UPA00050">
    <property type="reaction ID" value="UER00064"/>
</dbReference>
<evidence type="ECO:0000313" key="11">
    <source>
        <dbReference type="EMBL" id="QGZ96090.1"/>
    </source>
</evidence>
<feature type="binding site" evidence="7">
    <location>
        <begin position="95"/>
        <end position="105"/>
    </location>
    <ligand>
        <name>ATP</name>
        <dbReference type="ChEBI" id="CHEBI:30616"/>
    </ligand>
</feature>
<sequence length="314" mass="32029">MSAAAAQRATAFAPASVGNVGVGFDILGFSVDVLGDRVTASVSATPGVTIKAIRGVADDLPLEAAQNTAGRAVQALVEAAAPAFGIELEIEKGIPLGSGLGGSAASAVAGVVAANRLLQTPFSKLDLLKFAMQGEAVASGSLHVDNIAPSLFGGLVLTVGIDHPRVKQIPVPKGVRAVVVHPHLYLATKEARAVLSKTIGMSDFVWQTANLAGFIAGCYSNDVDMIRASFEDVLIEPQRQSMIPGFADVKAAAMAQGALGCSISGAGPTIFAWALAEQAQSALAAMEAQFASRQIGVDGWVVDIESAGARLVEI</sequence>
<keyword evidence="1 7" id="KW-0028">Amino-acid biosynthesis</keyword>
<reference evidence="12" key="1">
    <citation type="submission" date="2019-12" db="EMBL/GenBank/DDBJ databases">
        <title>Complete genome of Terracaulis silvestris 0127_4.</title>
        <authorList>
            <person name="Vieira S."/>
            <person name="Riedel T."/>
            <person name="Sproer C."/>
            <person name="Pascual J."/>
            <person name="Boedeker C."/>
            <person name="Overmann J."/>
        </authorList>
    </citation>
    <scope>NUCLEOTIDE SEQUENCE [LARGE SCALE GENOMIC DNA]</scope>
    <source>
        <strain evidence="12">0127_4</strain>
    </source>
</reference>
<keyword evidence="5 7" id="KW-0418">Kinase</keyword>
<dbReference type="GO" id="GO:0009088">
    <property type="term" value="P:threonine biosynthetic process"/>
    <property type="evidence" value="ECO:0007669"/>
    <property type="project" value="UniProtKB-UniRule"/>
</dbReference>
<protein>
    <recommendedName>
        <fullName evidence="7 8">Homoserine kinase</fullName>
        <shortName evidence="7">HK</shortName>
        <shortName evidence="7">HSK</shortName>
        <ecNumber evidence="7 8">2.7.1.39</ecNumber>
    </recommendedName>
</protein>
<accession>A0A6I6MLJ1</accession>
<dbReference type="InterPro" id="IPR036554">
    <property type="entry name" value="GHMP_kinase_C_sf"/>
</dbReference>
<dbReference type="EMBL" id="CP047045">
    <property type="protein sequence ID" value="QGZ96090.1"/>
    <property type="molecule type" value="Genomic_DNA"/>
</dbReference>
<evidence type="ECO:0000256" key="1">
    <source>
        <dbReference type="ARBA" id="ARBA00022605"/>
    </source>
</evidence>
<dbReference type="InterPro" id="IPR020568">
    <property type="entry name" value="Ribosomal_Su5_D2-typ_SF"/>
</dbReference>